<gene>
    <name evidence="9" type="primary">mnmA</name>
    <name evidence="12" type="ORF">A2725_00370</name>
</gene>
<proteinExistence type="inferred from homology"/>
<organism evidence="12 13">
    <name type="scientific">Candidatus Magasanikbacteria bacterium RIFCSPHIGHO2_01_FULL_33_34</name>
    <dbReference type="NCBI Taxonomy" id="1798671"/>
    <lineage>
        <taxon>Bacteria</taxon>
        <taxon>Candidatus Magasanikiibacteriota</taxon>
    </lineage>
</organism>
<comment type="function">
    <text evidence="9">Catalyzes the 2-thiolation of uridine at the wobble position (U34) of tRNA, leading to the formation of s(2)U34.</text>
</comment>
<keyword evidence="6 9" id="KW-0694">RNA-binding</keyword>
<keyword evidence="9" id="KW-0963">Cytoplasm</keyword>
<dbReference type="InterPro" id="IPR014729">
    <property type="entry name" value="Rossmann-like_a/b/a_fold"/>
</dbReference>
<accession>A0A1F6LL15</accession>
<dbReference type="SUPFAM" id="SSF52402">
    <property type="entry name" value="Adenine nucleotide alpha hydrolases-like"/>
    <property type="match status" value="1"/>
</dbReference>
<reference evidence="12 13" key="1">
    <citation type="journal article" date="2016" name="Nat. Commun.">
        <title>Thousands of microbial genomes shed light on interconnected biogeochemical processes in an aquifer system.</title>
        <authorList>
            <person name="Anantharaman K."/>
            <person name="Brown C.T."/>
            <person name="Hug L.A."/>
            <person name="Sharon I."/>
            <person name="Castelle C.J."/>
            <person name="Probst A.J."/>
            <person name="Thomas B.C."/>
            <person name="Singh A."/>
            <person name="Wilkins M.J."/>
            <person name="Karaoz U."/>
            <person name="Brodie E.L."/>
            <person name="Williams K.H."/>
            <person name="Hubbard S.S."/>
            <person name="Banfield J.F."/>
        </authorList>
    </citation>
    <scope>NUCLEOTIDE SEQUENCE [LARGE SCALE GENOMIC DNA]</scope>
</reference>
<feature type="site" description="Interaction with tRNA" evidence="9">
    <location>
        <position position="346"/>
    </location>
</feature>
<feature type="active site" description="Cysteine persulfide intermediate" evidence="9">
    <location>
        <position position="202"/>
    </location>
</feature>
<evidence type="ECO:0000313" key="13">
    <source>
        <dbReference type="Proteomes" id="UP000177067"/>
    </source>
</evidence>
<dbReference type="GO" id="GO:0103016">
    <property type="term" value="F:tRNA-uridine 2-sulfurtransferase activity"/>
    <property type="evidence" value="ECO:0007669"/>
    <property type="project" value="UniProtKB-EC"/>
</dbReference>
<dbReference type="GO" id="GO:0002143">
    <property type="term" value="P:tRNA wobble position uridine thiolation"/>
    <property type="evidence" value="ECO:0007669"/>
    <property type="project" value="TreeGrafter"/>
</dbReference>
<feature type="domain" description="tRNA-specific 2-thiouridylase MnmA-like C-terminal" evidence="10">
    <location>
        <begin position="290"/>
        <end position="362"/>
    </location>
</feature>
<evidence type="ECO:0000313" key="12">
    <source>
        <dbReference type="EMBL" id="OGH60090.1"/>
    </source>
</evidence>
<dbReference type="PANTHER" id="PTHR11933:SF5">
    <property type="entry name" value="MITOCHONDRIAL TRNA-SPECIFIC 2-THIOURIDYLASE 1"/>
    <property type="match status" value="1"/>
</dbReference>
<dbReference type="AlphaFoldDB" id="A0A1F6LL15"/>
<dbReference type="GO" id="GO:0005737">
    <property type="term" value="C:cytoplasm"/>
    <property type="evidence" value="ECO:0007669"/>
    <property type="project" value="UniProtKB-SubCell"/>
</dbReference>
<feature type="site" description="Interaction with tRNA" evidence="9">
    <location>
        <position position="127"/>
    </location>
</feature>
<evidence type="ECO:0000256" key="8">
    <source>
        <dbReference type="ARBA" id="ARBA00051542"/>
    </source>
</evidence>
<comment type="subcellular location">
    <subcellularLocation>
        <location evidence="9">Cytoplasm</location>
    </subcellularLocation>
</comment>
<feature type="binding site" evidence="9">
    <location>
        <position position="37"/>
    </location>
    <ligand>
        <name>ATP</name>
        <dbReference type="ChEBI" id="CHEBI:30616"/>
    </ligand>
</feature>
<dbReference type="Proteomes" id="UP000177067">
    <property type="component" value="Unassembled WGS sequence"/>
</dbReference>
<evidence type="ECO:0000256" key="5">
    <source>
        <dbReference type="ARBA" id="ARBA00022840"/>
    </source>
</evidence>
<evidence type="ECO:0000256" key="9">
    <source>
        <dbReference type="HAMAP-Rule" id="MF_00144"/>
    </source>
</evidence>
<dbReference type="Pfam" id="PF03054">
    <property type="entry name" value="tRNA_Me_trans"/>
    <property type="match status" value="1"/>
</dbReference>
<evidence type="ECO:0000256" key="4">
    <source>
        <dbReference type="ARBA" id="ARBA00022741"/>
    </source>
</evidence>
<dbReference type="CDD" id="cd01998">
    <property type="entry name" value="MnmA_TRMU-like"/>
    <property type="match status" value="1"/>
</dbReference>
<feature type="binding site" evidence="9">
    <location>
        <begin position="11"/>
        <end position="18"/>
    </location>
    <ligand>
        <name>ATP</name>
        <dbReference type="ChEBI" id="CHEBI:30616"/>
    </ligand>
</feature>
<evidence type="ECO:0000259" key="11">
    <source>
        <dbReference type="Pfam" id="PF20259"/>
    </source>
</evidence>
<sequence length="363" mass="41536">MSKQKVKILVAMSGGVDSSVAVALLLEAGYDVTGAYMKQWDDKDETGVCTWKQDRRDALRVSAHLGIPLLTLDFEQEYKKWVMEYMYAEYERGRTPNPDVLCNKFIKFGVWLEKAKELGFAKLATGHYGSIETFKHKNIQTYNLLRAKDENKDQTYFLHQLTQEQLKYTLFPLGKYTKDEVRVMAKKFNLPNADRSESMGICFVGVVPMKDFLLKKIKVNKGNIVTSDGEVVGEHDGLAFYTIGQRHGFDIRNKNKIIESKAMYVVQKKYDTNELVVGFDDDELLYSKQAEIEDVNWISGQKPSFPLKCKVRLRHRQPLQDVQLLQKDGKILVEFNIKQKAVTPGQFAVFYQNQVCLGGGAIK</sequence>
<keyword evidence="2 9" id="KW-0808">Transferase</keyword>
<dbReference type="InterPro" id="IPR046884">
    <property type="entry name" value="MnmA-like_central"/>
</dbReference>
<evidence type="ECO:0000256" key="7">
    <source>
        <dbReference type="ARBA" id="ARBA00023157"/>
    </source>
</evidence>
<comment type="caution">
    <text evidence="12">The sequence shown here is derived from an EMBL/GenBank/DDBJ whole genome shotgun (WGS) entry which is preliminary data.</text>
</comment>
<dbReference type="Gene3D" id="2.30.30.280">
    <property type="entry name" value="Adenine nucleotide alpha hydrolases-like domains"/>
    <property type="match status" value="1"/>
</dbReference>
<feature type="domain" description="tRNA-specific 2-thiouridylase MnmA-like central" evidence="11">
    <location>
        <begin position="210"/>
        <end position="278"/>
    </location>
</feature>
<keyword evidence="4 9" id="KW-0547">Nucleotide-binding</keyword>
<dbReference type="FunFam" id="3.40.50.620:FF:000115">
    <property type="entry name" value="tRNA-specific 2-thiouridylase MnmA"/>
    <property type="match status" value="1"/>
</dbReference>
<evidence type="ECO:0000256" key="1">
    <source>
        <dbReference type="ARBA" id="ARBA00022555"/>
    </source>
</evidence>
<dbReference type="PANTHER" id="PTHR11933">
    <property type="entry name" value="TRNA 5-METHYLAMINOMETHYL-2-THIOURIDYLATE -METHYLTRANSFERASE"/>
    <property type="match status" value="1"/>
</dbReference>
<feature type="region of interest" description="Interaction with tRNA" evidence="9">
    <location>
        <begin position="152"/>
        <end position="154"/>
    </location>
</feature>
<protein>
    <recommendedName>
        <fullName evidence="9">tRNA-specific 2-thiouridylase MnmA</fullName>
        <ecNumber evidence="9">2.8.1.13</ecNumber>
    </recommendedName>
</protein>
<dbReference type="Gene3D" id="2.40.30.10">
    <property type="entry name" value="Translation factors"/>
    <property type="match status" value="1"/>
</dbReference>
<comment type="catalytic activity">
    <reaction evidence="8 9">
        <text>S-sulfanyl-L-cysteinyl-[protein] + uridine(34) in tRNA + AH2 + ATP = 2-thiouridine(34) in tRNA + L-cysteinyl-[protein] + A + AMP + diphosphate + H(+)</text>
        <dbReference type="Rhea" id="RHEA:47032"/>
        <dbReference type="Rhea" id="RHEA-COMP:10131"/>
        <dbReference type="Rhea" id="RHEA-COMP:11726"/>
        <dbReference type="Rhea" id="RHEA-COMP:11727"/>
        <dbReference type="Rhea" id="RHEA-COMP:11728"/>
        <dbReference type="ChEBI" id="CHEBI:13193"/>
        <dbReference type="ChEBI" id="CHEBI:15378"/>
        <dbReference type="ChEBI" id="CHEBI:17499"/>
        <dbReference type="ChEBI" id="CHEBI:29950"/>
        <dbReference type="ChEBI" id="CHEBI:30616"/>
        <dbReference type="ChEBI" id="CHEBI:33019"/>
        <dbReference type="ChEBI" id="CHEBI:61963"/>
        <dbReference type="ChEBI" id="CHEBI:65315"/>
        <dbReference type="ChEBI" id="CHEBI:87170"/>
        <dbReference type="ChEBI" id="CHEBI:456215"/>
        <dbReference type="EC" id="2.8.1.13"/>
    </reaction>
</comment>
<evidence type="ECO:0000259" key="10">
    <source>
        <dbReference type="Pfam" id="PF20258"/>
    </source>
</evidence>
<keyword evidence="5 9" id="KW-0067">ATP-binding</keyword>
<dbReference type="GO" id="GO:0005524">
    <property type="term" value="F:ATP binding"/>
    <property type="evidence" value="ECO:0007669"/>
    <property type="project" value="UniProtKB-KW"/>
</dbReference>
<dbReference type="NCBIfam" id="TIGR00420">
    <property type="entry name" value="trmU"/>
    <property type="match status" value="1"/>
</dbReference>
<dbReference type="Gene3D" id="3.40.50.620">
    <property type="entry name" value="HUPs"/>
    <property type="match status" value="1"/>
</dbReference>
<evidence type="ECO:0000256" key="2">
    <source>
        <dbReference type="ARBA" id="ARBA00022679"/>
    </source>
</evidence>
<dbReference type="InterPro" id="IPR046885">
    <property type="entry name" value="MnmA-like_C"/>
</dbReference>
<dbReference type="Pfam" id="PF20259">
    <property type="entry name" value="tRNA_Me_trans_M"/>
    <property type="match status" value="1"/>
</dbReference>
<name>A0A1F6LL15_9BACT</name>
<dbReference type="FunFam" id="2.30.30.280:FF:000001">
    <property type="entry name" value="tRNA-specific 2-thiouridylase MnmA"/>
    <property type="match status" value="1"/>
</dbReference>
<keyword evidence="7" id="KW-1015">Disulfide bond</keyword>
<dbReference type="EMBL" id="MFPS01000003">
    <property type="protein sequence ID" value="OGH60090.1"/>
    <property type="molecule type" value="Genomic_DNA"/>
</dbReference>
<dbReference type="NCBIfam" id="NF001138">
    <property type="entry name" value="PRK00143.1"/>
    <property type="match status" value="1"/>
</dbReference>
<dbReference type="EC" id="2.8.1.13" evidence="9"/>
<comment type="similarity">
    <text evidence="9">Belongs to the MnmA/TRMU family.</text>
</comment>
<dbReference type="Pfam" id="PF20258">
    <property type="entry name" value="tRNA_Me_trans_C"/>
    <property type="match status" value="1"/>
</dbReference>
<keyword evidence="3 9" id="KW-0819">tRNA processing</keyword>
<dbReference type="HAMAP" id="MF_00144">
    <property type="entry name" value="tRNA_thiouridyl_MnmA"/>
    <property type="match status" value="1"/>
</dbReference>
<keyword evidence="1 9" id="KW-0820">tRNA-binding</keyword>
<feature type="binding site" evidence="9">
    <location>
        <position position="126"/>
    </location>
    <ligand>
        <name>ATP</name>
        <dbReference type="ChEBI" id="CHEBI:30616"/>
    </ligand>
</feature>
<feature type="active site" description="Nucleophile" evidence="9">
    <location>
        <position position="102"/>
    </location>
</feature>
<dbReference type="InterPro" id="IPR023382">
    <property type="entry name" value="MnmA-like_central_sf"/>
</dbReference>
<evidence type="ECO:0000256" key="3">
    <source>
        <dbReference type="ARBA" id="ARBA00022694"/>
    </source>
</evidence>
<comment type="caution">
    <text evidence="9">Lacks conserved residue(s) required for the propagation of feature annotation.</text>
</comment>
<evidence type="ECO:0000256" key="6">
    <source>
        <dbReference type="ARBA" id="ARBA00022884"/>
    </source>
</evidence>
<feature type="region of interest" description="Interaction with target base in tRNA" evidence="9">
    <location>
        <begin position="97"/>
        <end position="99"/>
    </location>
</feature>
<dbReference type="InterPro" id="IPR004506">
    <property type="entry name" value="MnmA-like"/>
</dbReference>
<dbReference type="GO" id="GO:0000049">
    <property type="term" value="F:tRNA binding"/>
    <property type="evidence" value="ECO:0007669"/>
    <property type="project" value="UniProtKB-KW"/>
</dbReference>